<evidence type="ECO:0000313" key="3">
    <source>
        <dbReference type="Proteomes" id="UP000294847"/>
    </source>
</evidence>
<accession>A0A4P7MVQ9</accession>
<dbReference type="GO" id="GO:0003887">
    <property type="term" value="F:DNA-directed DNA polymerase activity"/>
    <property type="evidence" value="ECO:0007669"/>
    <property type="project" value="TreeGrafter"/>
</dbReference>
<dbReference type="Pfam" id="PF04081">
    <property type="entry name" value="DNA_pol_delta_4"/>
    <property type="match status" value="1"/>
</dbReference>
<dbReference type="PANTHER" id="PTHR14303:SF0">
    <property type="entry name" value="DNA POLYMERASE DELTA SUBUNIT 4"/>
    <property type="match status" value="1"/>
</dbReference>
<name>A0A4P7MVQ9_PYROR</name>
<reference evidence="2 3" key="1">
    <citation type="journal article" date="2019" name="Mol. Biol. Evol.">
        <title>Blast fungal genomes show frequent chromosomal changes, gene gains and losses, and effector gene turnover.</title>
        <authorList>
            <person name="Gomez Luciano L.B."/>
            <person name="Jason Tsai I."/>
            <person name="Chuma I."/>
            <person name="Tosa Y."/>
            <person name="Chen Y.H."/>
            <person name="Li J.Y."/>
            <person name="Li M.Y."/>
            <person name="Jade Lu M.Y."/>
            <person name="Nakayashiki H."/>
            <person name="Li W.H."/>
        </authorList>
    </citation>
    <scope>NUCLEOTIDE SEQUENCE [LARGE SCALE GENOMIC DNA]</scope>
    <source>
        <strain evidence="2">MZ5-1-6</strain>
    </source>
</reference>
<protein>
    <submittedName>
        <fullName evidence="2">Uncharacterized protein</fullName>
    </submittedName>
</protein>
<dbReference type="GO" id="GO:0006261">
    <property type="term" value="P:DNA-templated DNA replication"/>
    <property type="evidence" value="ECO:0007669"/>
    <property type="project" value="TreeGrafter"/>
</dbReference>
<feature type="compositionally biased region" description="Low complexity" evidence="1">
    <location>
        <begin position="7"/>
        <end position="19"/>
    </location>
</feature>
<dbReference type="Proteomes" id="UP000294847">
    <property type="component" value="Chromosome 1"/>
</dbReference>
<evidence type="ECO:0000256" key="1">
    <source>
        <dbReference type="SAM" id="MobiDB-lite"/>
    </source>
</evidence>
<dbReference type="VEuPathDB" id="FungiDB:M_BR32_EuGene_00081661"/>
<sequence>MPTTRRSASAQGAASKQSKLSFTHRVTKPVAPAGKKQLVSPPLVKELLSEKKVDPVPEIQLEQEEEFEIPAPVEVVKEKSEVEIRAEKITSAQINKYWKELEAQRLAPRVHQEDLDVGEKVLRYFDVSSQYGPCIGSSRKRRWMRAQRLGLNPPIEALAVLVHEEAAGQDEGSQRAYIDEIMNSTAIGVGSS</sequence>
<proteinExistence type="predicted"/>
<dbReference type="InterPro" id="IPR007218">
    <property type="entry name" value="DNA_pol_delta_4"/>
</dbReference>
<evidence type="ECO:0000313" key="2">
    <source>
        <dbReference type="EMBL" id="QBZ54043.1"/>
    </source>
</evidence>
<dbReference type="PANTHER" id="PTHR14303">
    <property type="entry name" value="DNA POLYMERASE DELTA SUBUNIT 4"/>
    <property type="match status" value="1"/>
</dbReference>
<feature type="region of interest" description="Disordered" evidence="1">
    <location>
        <begin position="1"/>
        <end position="35"/>
    </location>
</feature>
<gene>
    <name evidence="2" type="ORF">PoMZ_09735</name>
</gene>
<dbReference type="EMBL" id="CP034204">
    <property type="protein sequence ID" value="QBZ54043.1"/>
    <property type="molecule type" value="Genomic_DNA"/>
</dbReference>
<dbReference type="GO" id="GO:0000731">
    <property type="term" value="P:DNA synthesis involved in DNA repair"/>
    <property type="evidence" value="ECO:0007669"/>
    <property type="project" value="InterPro"/>
</dbReference>
<dbReference type="AlphaFoldDB" id="A0A4P7MVQ9"/>
<organism evidence="2 3">
    <name type="scientific">Pyricularia oryzae</name>
    <name type="common">Rice blast fungus</name>
    <name type="synonym">Magnaporthe oryzae</name>
    <dbReference type="NCBI Taxonomy" id="318829"/>
    <lineage>
        <taxon>Eukaryota</taxon>
        <taxon>Fungi</taxon>
        <taxon>Dikarya</taxon>
        <taxon>Ascomycota</taxon>
        <taxon>Pezizomycotina</taxon>
        <taxon>Sordariomycetes</taxon>
        <taxon>Sordariomycetidae</taxon>
        <taxon>Magnaporthales</taxon>
        <taxon>Pyriculariaceae</taxon>
        <taxon>Pyricularia</taxon>
    </lineage>
</organism>
<dbReference type="GO" id="GO:0043625">
    <property type="term" value="C:delta DNA polymerase complex"/>
    <property type="evidence" value="ECO:0007669"/>
    <property type="project" value="TreeGrafter"/>
</dbReference>